<dbReference type="InterPro" id="IPR002068">
    <property type="entry name" value="A-crystallin/Hsp20_dom"/>
</dbReference>
<protein>
    <submittedName>
        <fullName evidence="4">Hsp20/alpha crystallin family protein</fullName>
    </submittedName>
</protein>
<dbReference type="InterPro" id="IPR008978">
    <property type="entry name" value="HSP20-like_chaperone"/>
</dbReference>
<name>A0ABV7EN21_9GAMM</name>
<keyword evidence="5" id="KW-1185">Reference proteome</keyword>
<dbReference type="Gene3D" id="2.60.40.790">
    <property type="match status" value="1"/>
</dbReference>
<sequence length="161" mass="17757">MANSPKSQKSGNNPFRGFLDVMSEMNRAQEQWMTRGKTGTGQGGRSHAAAYVPAADIFALDDDLVVRCELAGVRREDVSLTVTSNVLTISGFRHSEIDEDVLYYTRERVYGEFRRAMILPDGVQEDDISATVRNGLLEIHVRGGAAAKPRSIDIVNNNDPD</sequence>
<dbReference type="Proteomes" id="UP001595462">
    <property type="component" value="Unassembled WGS sequence"/>
</dbReference>
<dbReference type="PANTHER" id="PTHR11527">
    <property type="entry name" value="HEAT-SHOCK PROTEIN 20 FAMILY MEMBER"/>
    <property type="match status" value="1"/>
</dbReference>
<comment type="caution">
    <text evidence="4">The sequence shown here is derived from an EMBL/GenBank/DDBJ whole genome shotgun (WGS) entry which is preliminary data.</text>
</comment>
<reference evidence="5" key="1">
    <citation type="journal article" date="2019" name="Int. J. Syst. Evol. Microbiol.">
        <title>The Global Catalogue of Microorganisms (GCM) 10K type strain sequencing project: providing services to taxonomists for standard genome sequencing and annotation.</title>
        <authorList>
            <consortium name="The Broad Institute Genomics Platform"/>
            <consortium name="The Broad Institute Genome Sequencing Center for Infectious Disease"/>
            <person name="Wu L."/>
            <person name="Ma J."/>
        </authorList>
    </citation>
    <scope>NUCLEOTIDE SEQUENCE [LARGE SCALE GENOMIC DNA]</scope>
    <source>
        <strain evidence="5">KCTC 52640</strain>
    </source>
</reference>
<evidence type="ECO:0000313" key="4">
    <source>
        <dbReference type="EMBL" id="MFC3104119.1"/>
    </source>
</evidence>
<comment type="similarity">
    <text evidence="1 2">Belongs to the small heat shock protein (HSP20) family.</text>
</comment>
<dbReference type="RefSeq" id="WP_380688792.1">
    <property type="nucleotide sequence ID" value="NZ_JBHRSS010000003.1"/>
</dbReference>
<proteinExistence type="inferred from homology"/>
<organism evidence="4 5">
    <name type="scientific">Salinisphaera aquimarina</name>
    <dbReference type="NCBI Taxonomy" id="2094031"/>
    <lineage>
        <taxon>Bacteria</taxon>
        <taxon>Pseudomonadati</taxon>
        <taxon>Pseudomonadota</taxon>
        <taxon>Gammaproteobacteria</taxon>
        <taxon>Salinisphaerales</taxon>
        <taxon>Salinisphaeraceae</taxon>
        <taxon>Salinisphaera</taxon>
    </lineage>
</organism>
<feature type="domain" description="SHSP" evidence="3">
    <location>
        <begin position="45"/>
        <end position="157"/>
    </location>
</feature>
<gene>
    <name evidence="4" type="ORF">ACFOSU_09455</name>
</gene>
<dbReference type="SUPFAM" id="SSF49764">
    <property type="entry name" value="HSP20-like chaperones"/>
    <property type="match status" value="1"/>
</dbReference>
<evidence type="ECO:0000313" key="5">
    <source>
        <dbReference type="Proteomes" id="UP001595462"/>
    </source>
</evidence>
<dbReference type="InterPro" id="IPR031107">
    <property type="entry name" value="Small_HSP"/>
</dbReference>
<evidence type="ECO:0000259" key="3">
    <source>
        <dbReference type="PROSITE" id="PS01031"/>
    </source>
</evidence>
<dbReference type="PROSITE" id="PS01031">
    <property type="entry name" value="SHSP"/>
    <property type="match status" value="1"/>
</dbReference>
<evidence type="ECO:0000256" key="1">
    <source>
        <dbReference type="PROSITE-ProRule" id="PRU00285"/>
    </source>
</evidence>
<dbReference type="CDD" id="cd06464">
    <property type="entry name" value="ACD_sHsps-like"/>
    <property type="match status" value="1"/>
</dbReference>
<accession>A0ABV7EN21</accession>
<dbReference type="EMBL" id="JBHRSS010000003">
    <property type="protein sequence ID" value="MFC3104119.1"/>
    <property type="molecule type" value="Genomic_DNA"/>
</dbReference>
<evidence type="ECO:0000256" key="2">
    <source>
        <dbReference type="RuleBase" id="RU003616"/>
    </source>
</evidence>
<dbReference type="Pfam" id="PF00011">
    <property type="entry name" value="HSP20"/>
    <property type="match status" value="1"/>
</dbReference>